<accession>A0AAW0QIY5</accession>
<evidence type="ECO:0000256" key="1">
    <source>
        <dbReference type="SAM" id="MobiDB-lite"/>
    </source>
</evidence>
<dbReference type="Gene3D" id="3.30.160.60">
    <property type="entry name" value="Classic Zinc Finger"/>
    <property type="match status" value="1"/>
</dbReference>
<gene>
    <name evidence="3" type="ORF">PG999_009306</name>
</gene>
<feature type="compositionally biased region" description="Polar residues" evidence="1">
    <location>
        <begin position="150"/>
        <end position="162"/>
    </location>
</feature>
<evidence type="ECO:0000259" key="2">
    <source>
        <dbReference type="SMART" id="SM00355"/>
    </source>
</evidence>
<dbReference type="Proteomes" id="UP001392437">
    <property type="component" value="Unassembled WGS sequence"/>
</dbReference>
<feature type="domain" description="C2H2-type" evidence="2">
    <location>
        <begin position="208"/>
        <end position="235"/>
    </location>
</feature>
<feature type="domain" description="C2H2-type" evidence="2">
    <location>
        <begin position="243"/>
        <end position="271"/>
    </location>
</feature>
<dbReference type="EMBL" id="JAQQWP010000008">
    <property type="protein sequence ID" value="KAK8105947.1"/>
    <property type="molecule type" value="Genomic_DNA"/>
</dbReference>
<keyword evidence="4" id="KW-1185">Reference proteome</keyword>
<feature type="region of interest" description="Disordered" evidence="1">
    <location>
        <begin position="135"/>
        <end position="202"/>
    </location>
</feature>
<evidence type="ECO:0000313" key="3">
    <source>
        <dbReference type="EMBL" id="KAK8105947.1"/>
    </source>
</evidence>
<dbReference type="SMART" id="SM00355">
    <property type="entry name" value="ZnF_C2H2"/>
    <property type="match status" value="2"/>
</dbReference>
<dbReference type="AlphaFoldDB" id="A0AAW0QIY5"/>
<feature type="compositionally biased region" description="Low complexity" evidence="1">
    <location>
        <begin position="163"/>
        <end position="178"/>
    </location>
</feature>
<sequence length="276" mass="30206">MNNWTAAQWAQDFSTTGTDDDDCCPTCHTKFKADPAPYINAFPTGGNTLTSMTFATQQFPWRPTPTSDAIASASPISVAPASAFSTPVVAGGGYDQAAGIVESRQELPNIQTDLHQHYSTQTVPSMISGGMVAGNRSIRINNDGDDNNNKHNTITHGQTQPTSPGSNGNSPSDQSSPNESNGIKRKRSKNKEQPARGRKSSSSGLIAYVCAIEGCNKKYGSKKEVDRHLYESRAHMETYKPKYFCEEKRCEKFNEAFTRKDNLTRHIKAMHGEFSS</sequence>
<dbReference type="InterPro" id="IPR013087">
    <property type="entry name" value="Znf_C2H2_type"/>
</dbReference>
<reference evidence="3 4" key="1">
    <citation type="submission" date="2023-01" db="EMBL/GenBank/DDBJ databases">
        <title>Analysis of 21 Apiospora genomes using comparative genomics revels a genus with tremendous synthesis potential of carbohydrate active enzymes and secondary metabolites.</title>
        <authorList>
            <person name="Sorensen T."/>
        </authorList>
    </citation>
    <scope>NUCLEOTIDE SEQUENCE [LARGE SCALE GENOMIC DNA]</scope>
    <source>
        <strain evidence="3 4">CBS 117206</strain>
    </source>
</reference>
<protein>
    <recommendedName>
        <fullName evidence="2">C2H2-type domain-containing protein</fullName>
    </recommendedName>
</protein>
<comment type="caution">
    <text evidence="3">The sequence shown here is derived from an EMBL/GenBank/DDBJ whole genome shotgun (WGS) entry which is preliminary data.</text>
</comment>
<evidence type="ECO:0000313" key="4">
    <source>
        <dbReference type="Proteomes" id="UP001392437"/>
    </source>
</evidence>
<name>A0AAW0QIY5_9PEZI</name>
<proteinExistence type="predicted"/>
<organism evidence="3 4">
    <name type="scientific">Apiospora kogelbergensis</name>
    <dbReference type="NCBI Taxonomy" id="1337665"/>
    <lineage>
        <taxon>Eukaryota</taxon>
        <taxon>Fungi</taxon>
        <taxon>Dikarya</taxon>
        <taxon>Ascomycota</taxon>
        <taxon>Pezizomycotina</taxon>
        <taxon>Sordariomycetes</taxon>
        <taxon>Xylariomycetidae</taxon>
        <taxon>Amphisphaeriales</taxon>
        <taxon>Apiosporaceae</taxon>
        <taxon>Apiospora</taxon>
    </lineage>
</organism>